<comment type="caution">
    <text evidence="5">The sequence shown here is derived from an EMBL/GenBank/DDBJ whole genome shotgun (WGS) entry which is preliminary data.</text>
</comment>
<keyword evidence="2" id="KW-0233">DNA recombination</keyword>
<name>A0ABV9B5P4_9ACTN</name>
<evidence type="ECO:0000259" key="4">
    <source>
        <dbReference type="PROSITE" id="PS51736"/>
    </source>
</evidence>
<proteinExistence type="predicted"/>
<evidence type="ECO:0000313" key="5">
    <source>
        <dbReference type="EMBL" id="MFC4506994.1"/>
    </source>
</evidence>
<organism evidence="5 6">
    <name type="scientific">Streptomyces vulcanius</name>
    <dbReference type="NCBI Taxonomy" id="1441876"/>
    <lineage>
        <taxon>Bacteria</taxon>
        <taxon>Bacillati</taxon>
        <taxon>Actinomycetota</taxon>
        <taxon>Actinomycetes</taxon>
        <taxon>Kitasatosporales</taxon>
        <taxon>Streptomycetaceae</taxon>
        <taxon>Streptomyces</taxon>
    </lineage>
</organism>
<keyword evidence="3" id="KW-0175">Coiled coil</keyword>
<dbReference type="PROSITE" id="PS51736">
    <property type="entry name" value="RECOMBINASES_3"/>
    <property type="match status" value="1"/>
</dbReference>
<dbReference type="InterPro" id="IPR006119">
    <property type="entry name" value="Resolv_N"/>
</dbReference>
<dbReference type="InterPro" id="IPR050639">
    <property type="entry name" value="SSR_resolvase"/>
</dbReference>
<feature type="coiled-coil region" evidence="3">
    <location>
        <begin position="443"/>
        <end position="498"/>
    </location>
</feature>
<gene>
    <name evidence="5" type="ORF">ACFPIH_47435</name>
</gene>
<dbReference type="PANTHER" id="PTHR30461:SF2">
    <property type="entry name" value="SERINE RECOMBINASE PINE-RELATED"/>
    <property type="match status" value="1"/>
</dbReference>
<dbReference type="PANTHER" id="PTHR30461">
    <property type="entry name" value="DNA-INVERTASE FROM LAMBDOID PROPHAGE"/>
    <property type="match status" value="1"/>
</dbReference>
<dbReference type="Pfam" id="PF00239">
    <property type="entry name" value="Resolvase"/>
    <property type="match status" value="1"/>
</dbReference>
<dbReference type="SMART" id="SM00857">
    <property type="entry name" value="Resolvase"/>
    <property type="match status" value="1"/>
</dbReference>
<keyword evidence="1" id="KW-0238">DNA-binding</keyword>
<keyword evidence="6" id="KW-1185">Reference proteome</keyword>
<protein>
    <submittedName>
        <fullName evidence="5">Recombinase family protein</fullName>
    </submittedName>
</protein>
<evidence type="ECO:0000313" key="6">
    <source>
        <dbReference type="Proteomes" id="UP001595839"/>
    </source>
</evidence>
<dbReference type="EMBL" id="JBHSFK010000050">
    <property type="protein sequence ID" value="MFC4506994.1"/>
    <property type="molecule type" value="Genomic_DNA"/>
</dbReference>
<reference evidence="6" key="1">
    <citation type="journal article" date="2019" name="Int. J. Syst. Evol. Microbiol.">
        <title>The Global Catalogue of Microorganisms (GCM) 10K type strain sequencing project: providing services to taxonomists for standard genome sequencing and annotation.</title>
        <authorList>
            <consortium name="The Broad Institute Genomics Platform"/>
            <consortium name="The Broad Institute Genome Sequencing Center for Infectious Disease"/>
            <person name="Wu L."/>
            <person name="Ma J."/>
        </authorList>
    </citation>
    <scope>NUCLEOTIDE SEQUENCE [LARGE SCALE GENOMIC DNA]</scope>
    <source>
        <strain evidence="6">CGMCC 4.7177</strain>
    </source>
</reference>
<dbReference type="CDD" id="cd00338">
    <property type="entry name" value="Ser_Recombinase"/>
    <property type="match status" value="1"/>
</dbReference>
<evidence type="ECO:0000256" key="3">
    <source>
        <dbReference type="SAM" id="Coils"/>
    </source>
</evidence>
<dbReference type="SUPFAM" id="SSF53041">
    <property type="entry name" value="Resolvase-like"/>
    <property type="match status" value="1"/>
</dbReference>
<sequence>MVDVRQMPSRPKRRRGRGYIRVSKRRRDMISPEIQREAIDGLALRTEIDQVEAPIEDLGLSGRDFEERRIKDLVLAVQDHEIDVVLLWKWSRFGRNTLESLKNIQAIYDAGGDVMAATEDFDGRTSVGRLQITQMLGWAQFQSDQIGESWQSAHAYRRKMGLPHSGFQTFGYRVCFTCPPNDPGERRYKCNECRSGIMQIHPVEGKVLAECYRRWTWENEPINQIAADLRERGFRTLGGKIITPTQLYKWMDSGFGLGWVRWRSKEKIQQDKQNIRDGAKYYYRSSRPEYFDVWKVGAHKSVIEDPDERELLWLAYLAKRFDAPKTPAHHHDPKYSISGLARCTGVRVPARDVVAPNFYCKRNAGAFTRGEAMEKKNPPLPNGDRDPRNVVFRCTHGAINKDCPGCGSVSLARVEREILSWLMDQAKGAEVVDFKIAQSQRVAVRVKDDSEKTERRLKELDAELTRLVGGYTKGIIPEKQYLEQKQEIDDEVADLNKAVEPDPKKQKRKVQAVRPSRARFLGLLEEWEHMTYSRKRQLLGTVIAHIWLYPEMGGRNTPRTVIVPLWAEERELEADPPPHPALKLAA</sequence>
<accession>A0ABV9B5P4</accession>
<dbReference type="Gene3D" id="3.40.50.1390">
    <property type="entry name" value="Resolvase, N-terminal catalytic domain"/>
    <property type="match status" value="1"/>
</dbReference>
<feature type="domain" description="Resolvase/invertase-type recombinase catalytic" evidence="4">
    <location>
        <begin position="15"/>
        <end position="161"/>
    </location>
</feature>
<evidence type="ECO:0000256" key="1">
    <source>
        <dbReference type="ARBA" id="ARBA00023125"/>
    </source>
</evidence>
<evidence type="ECO:0000256" key="2">
    <source>
        <dbReference type="ARBA" id="ARBA00023172"/>
    </source>
</evidence>
<dbReference type="Proteomes" id="UP001595839">
    <property type="component" value="Unassembled WGS sequence"/>
</dbReference>
<dbReference type="InterPro" id="IPR036162">
    <property type="entry name" value="Resolvase-like_N_sf"/>
</dbReference>